<comment type="caution">
    <text evidence="2">The sequence shown here is derived from an EMBL/GenBank/DDBJ whole genome shotgun (WGS) entry which is preliminary data.</text>
</comment>
<feature type="compositionally biased region" description="Basic residues" evidence="1">
    <location>
        <begin position="289"/>
        <end position="299"/>
    </location>
</feature>
<dbReference type="EMBL" id="BPLR01010725">
    <property type="protein sequence ID" value="GIY41553.1"/>
    <property type="molecule type" value="Genomic_DNA"/>
</dbReference>
<proteinExistence type="predicted"/>
<protein>
    <submittedName>
        <fullName evidence="2">Uncharacterized protein</fullName>
    </submittedName>
</protein>
<gene>
    <name evidence="2" type="ORF">CEXT_649701</name>
</gene>
<feature type="compositionally biased region" description="Low complexity" evidence="1">
    <location>
        <begin position="217"/>
        <end position="226"/>
    </location>
</feature>
<feature type="region of interest" description="Disordered" evidence="1">
    <location>
        <begin position="269"/>
        <end position="300"/>
    </location>
</feature>
<organism evidence="2 3">
    <name type="scientific">Caerostris extrusa</name>
    <name type="common">Bark spider</name>
    <name type="synonym">Caerostris bankana</name>
    <dbReference type="NCBI Taxonomy" id="172846"/>
    <lineage>
        <taxon>Eukaryota</taxon>
        <taxon>Metazoa</taxon>
        <taxon>Ecdysozoa</taxon>
        <taxon>Arthropoda</taxon>
        <taxon>Chelicerata</taxon>
        <taxon>Arachnida</taxon>
        <taxon>Araneae</taxon>
        <taxon>Araneomorphae</taxon>
        <taxon>Entelegynae</taxon>
        <taxon>Araneoidea</taxon>
        <taxon>Araneidae</taxon>
        <taxon>Caerostris</taxon>
    </lineage>
</organism>
<sequence>MSDAADATFESILEDLYDPNSTTLPQSTQDYLDQVLSPPSQPMVTPMDLDFLDTLESLPAAGPDGQSMPMGMPMDFNDFLNWADTPATPQPVVEKDLNAVTQPVIEKELKSATQPVVEKDLKAVTQPVVEKDLKAATQPAAKKDLKAAIQPAAKKDLKRILLNEDDLAERVIPVARKDLSKMFDEPNHPDTTNMSRHTEDFLLLEEGELDYEELDDTSTFGSGSSDNVKRPSTFGSGSSDNVKRPSTFGSGSRVKDCAKPIRRKTVHTLETAKRETHQNRRPASPIRRPSLKGRRRHQQPRCDDVCHHPILTKKTDSCQDIRHLPIGETCFQIKMSKHIFIPKLYFAWPFEKMDLH</sequence>
<accession>A0AAV4TC47</accession>
<dbReference type="AlphaFoldDB" id="A0AAV4TC47"/>
<feature type="region of interest" description="Disordered" evidence="1">
    <location>
        <begin position="215"/>
        <end position="255"/>
    </location>
</feature>
<reference evidence="2 3" key="1">
    <citation type="submission" date="2021-06" db="EMBL/GenBank/DDBJ databases">
        <title>Caerostris extrusa draft genome.</title>
        <authorList>
            <person name="Kono N."/>
            <person name="Arakawa K."/>
        </authorList>
    </citation>
    <scope>NUCLEOTIDE SEQUENCE [LARGE SCALE GENOMIC DNA]</scope>
</reference>
<dbReference type="Proteomes" id="UP001054945">
    <property type="component" value="Unassembled WGS sequence"/>
</dbReference>
<keyword evidence="3" id="KW-1185">Reference proteome</keyword>
<evidence type="ECO:0000313" key="2">
    <source>
        <dbReference type="EMBL" id="GIY41553.1"/>
    </source>
</evidence>
<evidence type="ECO:0000313" key="3">
    <source>
        <dbReference type="Proteomes" id="UP001054945"/>
    </source>
</evidence>
<name>A0AAV4TC47_CAEEX</name>
<evidence type="ECO:0000256" key="1">
    <source>
        <dbReference type="SAM" id="MobiDB-lite"/>
    </source>
</evidence>